<reference evidence="1 2" key="1">
    <citation type="submission" date="2020-08" db="EMBL/GenBank/DDBJ databases">
        <title>Genomic Encyclopedia of Type Strains, Phase III (KMG-III): the genomes of soil and plant-associated and newly described type strains.</title>
        <authorList>
            <person name="Whitman W."/>
        </authorList>
    </citation>
    <scope>NUCLEOTIDE SEQUENCE [LARGE SCALE GENOMIC DNA]</scope>
    <source>
        <strain evidence="1 2">CECT 4462</strain>
    </source>
</reference>
<comment type="caution">
    <text evidence="1">The sequence shown here is derived from an EMBL/GenBank/DDBJ whole genome shotgun (WGS) entry which is preliminary data.</text>
</comment>
<accession>A0A839SWP6</accession>
<gene>
    <name evidence="1" type="ORF">FHR87_000171</name>
</gene>
<name>A0A839SWP6_AZOMA</name>
<evidence type="ECO:0008006" key="3">
    <source>
        <dbReference type="Google" id="ProtNLM"/>
    </source>
</evidence>
<proteinExistence type="predicted"/>
<dbReference type="Pfam" id="PF10975">
    <property type="entry name" value="DUF2802"/>
    <property type="match status" value="1"/>
</dbReference>
<evidence type="ECO:0000313" key="2">
    <source>
        <dbReference type="Proteomes" id="UP000549250"/>
    </source>
</evidence>
<sequence>MSLLLLVQLLAVCCLVLAGLGGWLFFRQKSQQKQYTEFAAKYEQLVLKLTRRLDVGEEINIRIGEELRELRSIVMPLSERIGQLEQRDPGSLSFSQAAHLMNLGVSVEDLSQTCGLTRAEAELMSRLHEKRSSS</sequence>
<dbReference type="AlphaFoldDB" id="A0A839SWP6"/>
<dbReference type="RefSeq" id="WP_246335745.1">
    <property type="nucleotide sequence ID" value="NZ_JACHXI010000001.1"/>
</dbReference>
<protein>
    <recommendedName>
        <fullName evidence="3">DUF2802 domain-containing protein</fullName>
    </recommendedName>
</protein>
<keyword evidence="2" id="KW-1185">Reference proteome</keyword>
<organism evidence="1 2">
    <name type="scientific">Azomonas macrocytogenes</name>
    <name type="common">Azotobacter macrocytogenes</name>
    <dbReference type="NCBI Taxonomy" id="69962"/>
    <lineage>
        <taxon>Bacteria</taxon>
        <taxon>Pseudomonadati</taxon>
        <taxon>Pseudomonadota</taxon>
        <taxon>Gammaproteobacteria</taxon>
        <taxon>Pseudomonadales</taxon>
        <taxon>Pseudomonadaceae</taxon>
        <taxon>Azomonas</taxon>
    </lineage>
</organism>
<evidence type="ECO:0000313" key="1">
    <source>
        <dbReference type="EMBL" id="MBB3101811.1"/>
    </source>
</evidence>
<dbReference type="InterPro" id="IPR021244">
    <property type="entry name" value="DUF2802"/>
</dbReference>
<dbReference type="EMBL" id="JACHXI010000001">
    <property type="protein sequence ID" value="MBB3101811.1"/>
    <property type="molecule type" value="Genomic_DNA"/>
</dbReference>
<dbReference type="Proteomes" id="UP000549250">
    <property type="component" value="Unassembled WGS sequence"/>
</dbReference>